<organism evidence="1 2">
    <name type="scientific">Ignicoccus islandicus DSM 13165</name>
    <dbReference type="NCBI Taxonomy" id="940295"/>
    <lineage>
        <taxon>Archaea</taxon>
        <taxon>Thermoproteota</taxon>
        <taxon>Thermoprotei</taxon>
        <taxon>Desulfurococcales</taxon>
        <taxon>Desulfurococcaceae</taxon>
        <taxon>Ignicoccus</taxon>
    </lineage>
</organism>
<sequence length="38" mass="4365">MNSLSEFELVVLKGSKERLTGMSVPELLIYEEIGLWRP</sequence>
<keyword evidence="2" id="KW-1185">Reference proteome</keyword>
<dbReference type="KEGG" id="iis:EYM_02395"/>
<dbReference type="AlphaFoldDB" id="A0A0U3FS48"/>
<gene>
    <name evidence="1" type="ORF">EYM_02395</name>
</gene>
<proteinExistence type="predicted"/>
<reference evidence="1 2" key="1">
    <citation type="submission" date="2013-11" db="EMBL/GenBank/DDBJ databases">
        <title>Comparative genomics of Ignicoccus.</title>
        <authorList>
            <person name="Podar M."/>
        </authorList>
    </citation>
    <scope>NUCLEOTIDE SEQUENCE [LARGE SCALE GENOMIC DNA]</scope>
    <source>
        <strain evidence="1 2">DSM 13165</strain>
    </source>
</reference>
<protein>
    <submittedName>
        <fullName evidence="1">Uncharacterized protein</fullName>
    </submittedName>
</protein>
<dbReference type="STRING" id="940295.EYM_02395"/>
<evidence type="ECO:0000313" key="2">
    <source>
        <dbReference type="Proteomes" id="UP000060778"/>
    </source>
</evidence>
<accession>A0A0U3FS48</accession>
<evidence type="ECO:0000313" key="1">
    <source>
        <dbReference type="EMBL" id="ALU12320.1"/>
    </source>
</evidence>
<dbReference type="Proteomes" id="UP000060778">
    <property type="component" value="Chromosome"/>
</dbReference>
<name>A0A0U3FS48_9CREN</name>
<dbReference type="EMBL" id="CP006867">
    <property type="protein sequence ID" value="ALU12320.1"/>
    <property type="molecule type" value="Genomic_DNA"/>
</dbReference>